<keyword evidence="11" id="KW-1185">Reference proteome</keyword>
<protein>
    <submittedName>
        <fullName evidence="10">Uncharacterized protein</fullName>
    </submittedName>
</protein>
<dbReference type="GO" id="GO:0005737">
    <property type="term" value="C:cytoplasm"/>
    <property type="evidence" value="ECO:0007669"/>
    <property type="project" value="UniProtKB-SubCell"/>
</dbReference>
<evidence type="ECO:0000256" key="6">
    <source>
        <dbReference type="ARBA" id="ARBA00023015"/>
    </source>
</evidence>
<dbReference type="AlphaFoldDB" id="A0AAN7YI65"/>
<comment type="subcellular location">
    <subcellularLocation>
        <location evidence="2">Cytoplasm</location>
    </subcellularLocation>
    <subcellularLocation>
        <location evidence="1">Nucleus</location>
    </subcellularLocation>
</comment>
<keyword evidence="7" id="KW-0804">Transcription</keyword>
<dbReference type="InterPro" id="IPR013734">
    <property type="entry name" value="TF_Nrm1/Whi5"/>
</dbReference>
<dbReference type="Pfam" id="PF08528">
    <property type="entry name" value="Whi5"/>
    <property type="match status" value="1"/>
</dbReference>
<organism evidence="10 11">
    <name type="scientific">Lithohypha guttulata</name>
    <dbReference type="NCBI Taxonomy" id="1690604"/>
    <lineage>
        <taxon>Eukaryota</taxon>
        <taxon>Fungi</taxon>
        <taxon>Dikarya</taxon>
        <taxon>Ascomycota</taxon>
        <taxon>Pezizomycotina</taxon>
        <taxon>Eurotiomycetes</taxon>
        <taxon>Chaetothyriomycetidae</taxon>
        <taxon>Chaetothyriales</taxon>
        <taxon>Trichomeriaceae</taxon>
        <taxon>Lithohypha</taxon>
    </lineage>
</organism>
<dbReference type="PANTHER" id="PTHR28246:SF1">
    <property type="entry name" value="G1-SPECIFIC TRANSCRIPTIONAL REPRESSOR WHI5-RELATED"/>
    <property type="match status" value="1"/>
</dbReference>
<comment type="caution">
    <text evidence="10">The sequence shown here is derived from an EMBL/GenBank/DDBJ whole genome shotgun (WGS) entry which is preliminary data.</text>
</comment>
<comment type="similarity">
    <text evidence="3">Belongs to the WHI5/NRM1 family.</text>
</comment>
<feature type="region of interest" description="Disordered" evidence="9">
    <location>
        <begin position="195"/>
        <end position="276"/>
    </location>
</feature>
<proteinExistence type="inferred from homology"/>
<reference evidence="10 11" key="1">
    <citation type="submission" date="2023-08" db="EMBL/GenBank/DDBJ databases">
        <title>Black Yeasts Isolated from many extreme environments.</title>
        <authorList>
            <person name="Coleine C."/>
            <person name="Stajich J.E."/>
            <person name="Selbmann L."/>
        </authorList>
    </citation>
    <scope>NUCLEOTIDE SEQUENCE [LARGE SCALE GENOMIC DNA]</scope>
    <source>
        <strain evidence="10 11">CCFEE 5910</strain>
    </source>
</reference>
<feature type="compositionally biased region" description="Basic and acidic residues" evidence="9">
    <location>
        <begin position="31"/>
        <end position="49"/>
    </location>
</feature>
<dbReference type="InterPro" id="IPR039198">
    <property type="entry name" value="Srl3/Whi5"/>
</dbReference>
<feature type="compositionally biased region" description="Pro residues" evidence="9">
    <location>
        <begin position="212"/>
        <end position="227"/>
    </location>
</feature>
<keyword evidence="4" id="KW-0963">Cytoplasm</keyword>
<dbReference type="GO" id="GO:0033309">
    <property type="term" value="C:SBF transcription complex"/>
    <property type="evidence" value="ECO:0007669"/>
    <property type="project" value="TreeGrafter"/>
</dbReference>
<dbReference type="PANTHER" id="PTHR28246">
    <property type="entry name" value="G1-SPECIFIC TRANSCRIPTIONAL REPRESSOR WHI5-RELATED"/>
    <property type="match status" value="1"/>
</dbReference>
<dbReference type="EMBL" id="JAVRRJ010000003">
    <property type="protein sequence ID" value="KAK5087014.1"/>
    <property type="molecule type" value="Genomic_DNA"/>
</dbReference>
<dbReference type="GO" id="GO:0003712">
    <property type="term" value="F:transcription coregulator activity"/>
    <property type="evidence" value="ECO:0007669"/>
    <property type="project" value="TreeGrafter"/>
</dbReference>
<feature type="compositionally biased region" description="Basic and acidic residues" evidence="9">
    <location>
        <begin position="196"/>
        <end position="209"/>
    </location>
</feature>
<evidence type="ECO:0000313" key="10">
    <source>
        <dbReference type="EMBL" id="KAK5087014.1"/>
    </source>
</evidence>
<keyword evidence="5" id="KW-0678">Repressor</keyword>
<evidence type="ECO:0000256" key="5">
    <source>
        <dbReference type="ARBA" id="ARBA00022491"/>
    </source>
</evidence>
<dbReference type="GO" id="GO:0000082">
    <property type="term" value="P:G1/S transition of mitotic cell cycle"/>
    <property type="evidence" value="ECO:0007669"/>
    <property type="project" value="InterPro"/>
</dbReference>
<evidence type="ECO:0000256" key="1">
    <source>
        <dbReference type="ARBA" id="ARBA00004123"/>
    </source>
</evidence>
<feature type="compositionally biased region" description="Basic and acidic residues" evidence="9">
    <location>
        <begin position="99"/>
        <end position="109"/>
    </location>
</feature>
<evidence type="ECO:0000256" key="3">
    <source>
        <dbReference type="ARBA" id="ARBA00006922"/>
    </source>
</evidence>
<evidence type="ECO:0000256" key="7">
    <source>
        <dbReference type="ARBA" id="ARBA00023163"/>
    </source>
</evidence>
<evidence type="ECO:0000256" key="4">
    <source>
        <dbReference type="ARBA" id="ARBA00022490"/>
    </source>
</evidence>
<accession>A0AAN7YI65</accession>
<name>A0AAN7YI65_9EURO</name>
<evidence type="ECO:0000313" key="11">
    <source>
        <dbReference type="Proteomes" id="UP001309876"/>
    </source>
</evidence>
<feature type="region of interest" description="Disordered" evidence="9">
    <location>
        <begin position="1"/>
        <end position="134"/>
    </location>
</feature>
<gene>
    <name evidence="10" type="ORF">LTR05_004185</name>
</gene>
<dbReference type="Proteomes" id="UP001309876">
    <property type="component" value="Unassembled WGS sequence"/>
</dbReference>
<feature type="compositionally biased region" description="Polar residues" evidence="9">
    <location>
        <begin position="259"/>
        <end position="275"/>
    </location>
</feature>
<evidence type="ECO:0000256" key="8">
    <source>
        <dbReference type="ARBA" id="ARBA00023242"/>
    </source>
</evidence>
<feature type="compositionally biased region" description="Low complexity" evidence="9">
    <location>
        <begin position="119"/>
        <end position="132"/>
    </location>
</feature>
<keyword evidence="6" id="KW-0805">Transcription regulation</keyword>
<keyword evidence="8" id="KW-0539">Nucleus</keyword>
<evidence type="ECO:0000256" key="2">
    <source>
        <dbReference type="ARBA" id="ARBA00004496"/>
    </source>
</evidence>
<sequence>MTLVEMQTAVLPPSFPVSDTRPSQSNPYLDHIQRPTKYADSRTSSKENKSPPVPENVEKQVFSSPLSAHGPDTELQDPLSTHTSPRSAVAGKKRSANGDFKEPTTKPLDEAGLTKTGHSRTASSLSNTSTASMHELSQQLRTRLAYAMVKVQNGWHHRSLEEVESLASASPRSTTFNHYSQNRHLLSPRTAMVAHISRDSSDTSSEPRRSQSPPPHTIPTISSPPPGKKSLAPPANIVSRPSQERRRPTLNNGYAPGQPLSTRPNMTYRTPSQSAAMEADAVETLLFMASPNNSGTGKNSSQFSPITSAPSVYNFSPSQTSPLRNTFTASPRSVARGLTNGYTAPYGRDKNEIIASLVERLDDEGDADLDEALKLLDRHHATKLTT</sequence>
<evidence type="ECO:0000256" key="9">
    <source>
        <dbReference type="SAM" id="MobiDB-lite"/>
    </source>
</evidence>